<keyword evidence="2" id="KW-0812">Transmembrane</keyword>
<dbReference type="AlphaFoldDB" id="A0ABD0V4M3"/>
<evidence type="ECO:0000313" key="4">
    <source>
        <dbReference type="Proteomes" id="UP001552299"/>
    </source>
</evidence>
<gene>
    <name evidence="3" type="ORF">M5K25_012378</name>
</gene>
<proteinExistence type="predicted"/>
<accession>A0ABD0V4M3</accession>
<dbReference type="EMBL" id="JANQDX010000010">
    <property type="protein sequence ID" value="KAL0917323.1"/>
    <property type="molecule type" value="Genomic_DNA"/>
</dbReference>
<evidence type="ECO:0000256" key="1">
    <source>
        <dbReference type="SAM" id="MobiDB-lite"/>
    </source>
</evidence>
<evidence type="ECO:0000313" key="3">
    <source>
        <dbReference type="EMBL" id="KAL0917323.1"/>
    </source>
</evidence>
<keyword evidence="4" id="KW-1185">Reference proteome</keyword>
<evidence type="ECO:0000256" key="2">
    <source>
        <dbReference type="SAM" id="Phobius"/>
    </source>
</evidence>
<feature type="region of interest" description="Disordered" evidence="1">
    <location>
        <begin position="194"/>
        <end position="225"/>
    </location>
</feature>
<dbReference type="PANTHER" id="PTHR37189:SF4">
    <property type="entry name" value="TRANSMEMBRANE PROTEIN"/>
    <property type="match status" value="1"/>
</dbReference>
<feature type="transmembrane region" description="Helical" evidence="2">
    <location>
        <begin position="164"/>
        <end position="188"/>
    </location>
</feature>
<sequence length="225" mass="24545">MTLPCVEGVEGICQGCMFYSRYALLKKVLKFLLLQRVAPKDKRRQILGVHDGAKLLRKEKQKKGENRERTRMSRNRRQRLDVLALCLLSICVVQSDTGDIRPLNHGVSNETDPGDPSPAMAAFFGAGPAAPLPAERNTTDPVWGVAGKVSPAKPDRDNRWRRTLLLIAGVACGILGVGLLVSAAAYTVRTRRTGHPSGMRTGLGPGSWAGPTRWKSKREARLGPA</sequence>
<dbReference type="PANTHER" id="PTHR37189">
    <property type="entry name" value="CONCANAVALIN A-LIKE LECTIN/GLUCANASE DOMAIN-CONTAINING PROTEIN-RELATED"/>
    <property type="match status" value="1"/>
</dbReference>
<comment type="caution">
    <text evidence="3">The sequence shown here is derived from an EMBL/GenBank/DDBJ whole genome shotgun (WGS) entry which is preliminary data.</text>
</comment>
<reference evidence="3 4" key="1">
    <citation type="journal article" date="2024" name="Plant Biotechnol. J.">
        <title>Dendrobium thyrsiflorum genome and its molecular insights into genes involved in important horticultural traits.</title>
        <authorList>
            <person name="Chen B."/>
            <person name="Wang J.Y."/>
            <person name="Zheng P.J."/>
            <person name="Li K.L."/>
            <person name="Liang Y.M."/>
            <person name="Chen X.F."/>
            <person name="Zhang C."/>
            <person name="Zhao X."/>
            <person name="He X."/>
            <person name="Zhang G.Q."/>
            <person name="Liu Z.J."/>
            <person name="Xu Q."/>
        </authorList>
    </citation>
    <scope>NUCLEOTIDE SEQUENCE [LARGE SCALE GENOMIC DNA]</scope>
    <source>
        <strain evidence="3">GZMU011</strain>
    </source>
</reference>
<name>A0ABD0V4M3_DENTH</name>
<keyword evidence="2" id="KW-1133">Transmembrane helix</keyword>
<organism evidence="3 4">
    <name type="scientific">Dendrobium thyrsiflorum</name>
    <name type="common">Pinecone-like raceme dendrobium</name>
    <name type="synonym">Orchid</name>
    <dbReference type="NCBI Taxonomy" id="117978"/>
    <lineage>
        <taxon>Eukaryota</taxon>
        <taxon>Viridiplantae</taxon>
        <taxon>Streptophyta</taxon>
        <taxon>Embryophyta</taxon>
        <taxon>Tracheophyta</taxon>
        <taxon>Spermatophyta</taxon>
        <taxon>Magnoliopsida</taxon>
        <taxon>Liliopsida</taxon>
        <taxon>Asparagales</taxon>
        <taxon>Orchidaceae</taxon>
        <taxon>Epidendroideae</taxon>
        <taxon>Malaxideae</taxon>
        <taxon>Dendrobiinae</taxon>
        <taxon>Dendrobium</taxon>
    </lineage>
</organism>
<dbReference type="Proteomes" id="UP001552299">
    <property type="component" value="Unassembled WGS sequence"/>
</dbReference>
<keyword evidence="2" id="KW-0472">Membrane</keyword>
<protein>
    <submittedName>
        <fullName evidence="3">Uncharacterized protein</fullName>
    </submittedName>
</protein>